<dbReference type="OrthoDB" id="280470at2"/>
<protein>
    <submittedName>
        <fullName evidence="1">Uncharacterized protein</fullName>
    </submittedName>
</protein>
<keyword evidence="2" id="KW-1185">Reference proteome</keyword>
<dbReference type="EMBL" id="CP042913">
    <property type="protein sequence ID" value="QEG36910.1"/>
    <property type="molecule type" value="Genomic_DNA"/>
</dbReference>
<evidence type="ECO:0000313" key="1">
    <source>
        <dbReference type="EMBL" id="QEG36910.1"/>
    </source>
</evidence>
<sequence>MIRCTPLGICSWNFDLSADGHSARSEFNWCSEQGALTIDGNVHEVHKHGFLSGCWTLDEHATVVVTAQKSSAFTRTFELSATEDTIFLRAASLFGRTMVLEGSGFDAVIAPVHSFTRRATIEGTIADFRIACFAFWLTALLWRRAANDNNTAGS</sequence>
<name>A0A5B9QH63_9BACT</name>
<organism evidence="1 2">
    <name type="scientific">Bythopirellula goksoeyrii</name>
    <dbReference type="NCBI Taxonomy" id="1400387"/>
    <lineage>
        <taxon>Bacteria</taxon>
        <taxon>Pseudomonadati</taxon>
        <taxon>Planctomycetota</taxon>
        <taxon>Planctomycetia</taxon>
        <taxon>Pirellulales</taxon>
        <taxon>Lacipirellulaceae</taxon>
        <taxon>Bythopirellula</taxon>
    </lineage>
</organism>
<proteinExistence type="predicted"/>
<accession>A0A5B9QH63</accession>
<dbReference type="Proteomes" id="UP000323917">
    <property type="component" value="Chromosome"/>
</dbReference>
<dbReference type="AlphaFoldDB" id="A0A5B9QH63"/>
<evidence type="ECO:0000313" key="2">
    <source>
        <dbReference type="Proteomes" id="UP000323917"/>
    </source>
</evidence>
<dbReference type="RefSeq" id="WP_148075207.1">
    <property type="nucleotide sequence ID" value="NZ_CP042913.1"/>
</dbReference>
<dbReference type="KEGG" id="bgok:Pr1d_42500"/>
<gene>
    <name evidence="1" type="ORF">Pr1d_42500</name>
</gene>
<reference evidence="1 2" key="1">
    <citation type="submission" date="2019-08" db="EMBL/GenBank/DDBJ databases">
        <title>Deep-cultivation of Planctomycetes and their phenomic and genomic characterization uncovers novel biology.</title>
        <authorList>
            <person name="Wiegand S."/>
            <person name="Jogler M."/>
            <person name="Boedeker C."/>
            <person name="Pinto D."/>
            <person name="Vollmers J."/>
            <person name="Rivas-Marin E."/>
            <person name="Kohn T."/>
            <person name="Peeters S.H."/>
            <person name="Heuer A."/>
            <person name="Rast P."/>
            <person name="Oberbeckmann S."/>
            <person name="Bunk B."/>
            <person name="Jeske O."/>
            <person name="Meyerdierks A."/>
            <person name="Storesund J.E."/>
            <person name="Kallscheuer N."/>
            <person name="Luecker S."/>
            <person name="Lage O.M."/>
            <person name="Pohl T."/>
            <person name="Merkel B.J."/>
            <person name="Hornburger P."/>
            <person name="Mueller R.-W."/>
            <person name="Bruemmer F."/>
            <person name="Labrenz M."/>
            <person name="Spormann A.M."/>
            <person name="Op den Camp H."/>
            <person name="Overmann J."/>
            <person name="Amann R."/>
            <person name="Jetten M.S.M."/>
            <person name="Mascher T."/>
            <person name="Medema M.H."/>
            <person name="Devos D.P."/>
            <person name="Kaster A.-K."/>
            <person name="Ovreas L."/>
            <person name="Rohde M."/>
            <person name="Galperin M.Y."/>
            <person name="Jogler C."/>
        </authorList>
    </citation>
    <scope>NUCLEOTIDE SEQUENCE [LARGE SCALE GENOMIC DNA]</scope>
    <source>
        <strain evidence="1 2">Pr1d</strain>
    </source>
</reference>